<dbReference type="VEuPathDB" id="FungiDB:GLRG_06018"/>
<dbReference type="SUPFAM" id="SSF57667">
    <property type="entry name" value="beta-beta-alpha zinc fingers"/>
    <property type="match status" value="2"/>
</dbReference>
<proteinExistence type="predicted"/>
<dbReference type="AlphaFoldDB" id="E3QJ36"/>
<feature type="domain" description="C2H2-type" evidence="5">
    <location>
        <begin position="103"/>
        <end position="128"/>
    </location>
</feature>
<dbReference type="InterPro" id="IPR013087">
    <property type="entry name" value="Znf_C2H2_type"/>
</dbReference>
<dbReference type="SMART" id="SM00355">
    <property type="entry name" value="ZnF_C2H2"/>
    <property type="match status" value="3"/>
</dbReference>
<dbReference type="Gene3D" id="3.30.160.60">
    <property type="entry name" value="Classic Zinc Finger"/>
    <property type="match status" value="2"/>
</dbReference>
<dbReference type="GO" id="GO:0000978">
    <property type="term" value="F:RNA polymerase II cis-regulatory region sequence-specific DNA binding"/>
    <property type="evidence" value="ECO:0007669"/>
    <property type="project" value="TreeGrafter"/>
</dbReference>
<evidence type="ECO:0000313" key="7">
    <source>
        <dbReference type="Proteomes" id="UP000008782"/>
    </source>
</evidence>
<feature type="domain" description="C2H2-type" evidence="5">
    <location>
        <begin position="45"/>
        <end position="72"/>
    </location>
</feature>
<keyword evidence="2 4" id="KW-0863">Zinc-finger</keyword>
<dbReference type="OrthoDB" id="10018191at2759"/>
<dbReference type="GO" id="GO:0000981">
    <property type="term" value="F:DNA-binding transcription factor activity, RNA polymerase II-specific"/>
    <property type="evidence" value="ECO:0007669"/>
    <property type="project" value="TreeGrafter"/>
</dbReference>
<reference evidence="7" key="1">
    <citation type="journal article" date="2012" name="Nat. Genet.">
        <title>Lifestyle transitions in plant pathogenic Colletotrichum fungi deciphered by genome and transcriptome analyses.</title>
        <authorList>
            <person name="O'Connell R.J."/>
            <person name="Thon M.R."/>
            <person name="Hacquard S."/>
            <person name="Amyotte S.G."/>
            <person name="Kleemann J."/>
            <person name="Torres M.F."/>
            <person name="Damm U."/>
            <person name="Buiate E.A."/>
            <person name="Epstein L."/>
            <person name="Alkan N."/>
            <person name="Altmueller J."/>
            <person name="Alvarado-Balderrama L."/>
            <person name="Bauser C.A."/>
            <person name="Becker C."/>
            <person name="Birren B.W."/>
            <person name="Chen Z."/>
            <person name="Choi J."/>
            <person name="Crouch J.A."/>
            <person name="Duvick J.P."/>
            <person name="Farman M.A."/>
            <person name="Gan P."/>
            <person name="Heiman D."/>
            <person name="Henrissat B."/>
            <person name="Howard R.J."/>
            <person name="Kabbage M."/>
            <person name="Koch C."/>
            <person name="Kracher B."/>
            <person name="Kubo Y."/>
            <person name="Law A.D."/>
            <person name="Lebrun M.-H."/>
            <person name="Lee Y.-H."/>
            <person name="Miyara I."/>
            <person name="Moore N."/>
            <person name="Neumann U."/>
            <person name="Nordstroem K."/>
            <person name="Panaccione D.G."/>
            <person name="Panstruga R."/>
            <person name="Place M."/>
            <person name="Proctor R.H."/>
            <person name="Prusky D."/>
            <person name="Rech G."/>
            <person name="Reinhardt R."/>
            <person name="Rollins J.A."/>
            <person name="Rounsley S."/>
            <person name="Schardl C.L."/>
            <person name="Schwartz D.C."/>
            <person name="Shenoy N."/>
            <person name="Shirasu K."/>
            <person name="Sikhakolli U.R."/>
            <person name="Stueber K."/>
            <person name="Sukno S.A."/>
            <person name="Sweigard J.A."/>
            <person name="Takano Y."/>
            <person name="Takahara H."/>
            <person name="Trail F."/>
            <person name="van der Does H.C."/>
            <person name="Voll L.M."/>
            <person name="Will I."/>
            <person name="Young S."/>
            <person name="Zeng Q."/>
            <person name="Zhang J."/>
            <person name="Zhou S."/>
            <person name="Dickman M.B."/>
            <person name="Schulze-Lefert P."/>
            <person name="Ver Loren van Themaat E."/>
            <person name="Ma L.-J."/>
            <person name="Vaillancourt L.J."/>
        </authorList>
    </citation>
    <scope>NUCLEOTIDE SEQUENCE [LARGE SCALE GENOMIC DNA]</scope>
    <source>
        <strain evidence="7">M1.001 / M2 / FGSC 10212</strain>
    </source>
</reference>
<dbReference type="PROSITE" id="PS00028">
    <property type="entry name" value="ZINC_FINGER_C2H2_1"/>
    <property type="match status" value="1"/>
</dbReference>
<dbReference type="GeneID" id="24411383"/>
<dbReference type="GO" id="GO:0008270">
    <property type="term" value="F:zinc ion binding"/>
    <property type="evidence" value="ECO:0007669"/>
    <property type="project" value="UniProtKB-KW"/>
</dbReference>
<dbReference type="PANTHER" id="PTHR23235">
    <property type="entry name" value="KRUEPPEL-LIKE TRANSCRIPTION FACTOR"/>
    <property type="match status" value="1"/>
</dbReference>
<evidence type="ECO:0000259" key="5">
    <source>
        <dbReference type="PROSITE" id="PS50157"/>
    </source>
</evidence>
<dbReference type="HOGENOM" id="CLU_1959410_0_0_1"/>
<keyword evidence="7" id="KW-1185">Reference proteome</keyword>
<evidence type="ECO:0000256" key="2">
    <source>
        <dbReference type="ARBA" id="ARBA00022771"/>
    </source>
</evidence>
<dbReference type="STRING" id="645133.E3QJ36"/>
<dbReference type="InterPro" id="IPR036236">
    <property type="entry name" value="Znf_C2H2_sf"/>
</dbReference>
<dbReference type="Pfam" id="PF00096">
    <property type="entry name" value="zf-C2H2"/>
    <property type="match status" value="2"/>
</dbReference>
<keyword evidence="1" id="KW-0479">Metal-binding</keyword>
<evidence type="ECO:0000256" key="4">
    <source>
        <dbReference type="PROSITE-ProRule" id="PRU00042"/>
    </source>
</evidence>
<dbReference type="FunFam" id="3.30.160.60:FF:000446">
    <property type="entry name" value="Zinc finger protein"/>
    <property type="match status" value="1"/>
</dbReference>
<accession>E3QJ36</accession>
<organism evidence="7">
    <name type="scientific">Colletotrichum graminicola (strain M1.001 / M2 / FGSC 10212)</name>
    <name type="common">Maize anthracnose fungus</name>
    <name type="synonym">Glomerella graminicola</name>
    <dbReference type="NCBI Taxonomy" id="645133"/>
    <lineage>
        <taxon>Eukaryota</taxon>
        <taxon>Fungi</taxon>
        <taxon>Dikarya</taxon>
        <taxon>Ascomycota</taxon>
        <taxon>Pezizomycotina</taxon>
        <taxon>Sordariomycetes</taxon>
        <taxon>Hypocreomycetidae</taxon>
        <taxon>Glomerellales</taxon>
        <taxon>Glomerellaceae</taxon>
        <taxon>Colletotrichum</taxon>
        <taxon>Colletotrichum graminicola species complex</taxon>
    </lineage>
</organism>
<evidence type="ECO:0000256" key="1">
    <source>
        <dbReference type="ARBA" id="ARBA00022723"/>
    </source>
</evidence>
<dbReference type="EMBL" id="GG697351">
    <property type="protein sequence ID" value="EFQ30874.1"/>
    <property type="molecule type" value="Genomic_DNA"/>
</dbReference>
<dbReference type="PANTHER" id="PTHR23235:SF120">
    <property type="entry name" value="KRUPPEL-LIKE FACTOR 15"/>
    <property type="match status" value="1"/>
</dbReference>
<name>E3QJ36_COLGM</name>
<evidence type="ECO:0000313" key="6">
    <source>
        <dbReference type="EMBL" id="EFQ30874.1"/>
    </source>
</evidence>
<gene>
    <name evidence="6" type="ORF">GLRG_06018</name>
</gene>
<dbReference type="Proteomes" id="UP000008782">
    <property type="component" value="Unassembled WGS sequence"/>
</dbReference>
<evidence type="ECO:0000256" key="3">
    <source>
        <dbReference type="ARBA" id="ARBA00022833"/>
    </source>
</evidence>
<dbReference type="RefSeq" id="XP_008094894.1">
    <property type="nucleotide sequence ID" value="XM_008096703.1"/>
</dbReference>
<dbReference type="PROSITE" id="PS50157">
    <property type="entry name" value="ZINC_FINGER_C2H2_2"/>
    <property type="match status" value="3"/>
</dbReference>
<protein>
    <recommendedName>
        <fullName evidence="5">C2H2-type domain-containing protein</fullName>
    </recommendedName>
</protein>
<feature type="domain" description="C2H2-type" evidence="5">
    <location>
        <begin position="71"/>
        <end position="101"/>
    </location>
</feature>
<dbReference type="eggNOG" id="KOG1721">
    <property type="taxonomic scope" value="Eukaryota"/>
</dbReference>
<keyword evidence="3" id="KW-0862">Zinc</keyword>
<sequence>MVAEEVLLDSEAFCSLSLTHKVGTNSNIGFQERKDGPQRRVQGPYACEICNKCYNKKHELNRHMKHHIKPEVCKSKGCGHRCADPSDLDRHEQVYHSSEKRRFKCNKCPKGFTRSDNLTRHRKNSCKR</sequence>